<dbReference type="InterPro" id="IPR029526">
    <property type="entry name" value="PGBD"/>
</dbReference>
<dbReference type="OrthoDB" id="118105at2759"/>
<evidence type="ECO:0000313" key="3">
    <source>
        <dbReference type="Proteomes" id="UP000691718"/>
    </source>
</evidence>
<evidence type="ECO:0000313" key="2">
    <source>
        <dbReference type="EMBL" id="CAG4944518.1"/>
    </source>
</evidence>
<dbReference type="PANTHER" id="PTHR46599">
    <property type="entry name" value="PIGGYBAC TRANSPOSABLE ELEMENT-DERIVED PROTEIN 4"/>
    <property type="match status" value="1"/>
</dbReference>
<dbReference type="Pfam" id="PF13843">
    <property type="entry name" value="DDE_Tnp_1_7"/>
    <property type="match status" value="1"/>
</dbReference>
<dbReference type="AlphaFoldDB" id="A0A8S3W7M6"/>
<gene>
    <name evidence="2" type="ORF">PAPOLLO_LOCUS2877</name>
</gene>
<keyword evidence="3" id="KW-1185">Reference proteome</keyword>
<evidence type="ECO:0000259" key="1">
    <source>
        <dbReference type="Pfam" id="PF13843"/>
    </source>
</evidence>
<comment type="caution">
    <text evidence="2">The sequence shown here is derived from an EMBL/GenBank/DDBJ whole genome shotgun (WGS) entry which is preliminary data.</text>
</comment>
<feature type="domain" description="PiggyBac transposable element-derived protein" evidence="1">
    <location>
        <begin position="54"/>
        <end position="327"/>
    </location>
</feature>
<organism evidence="2 3">
    <name type="scientific">Parnassius apollo</name>
    <name type="common">Apollo butterfly</name>
    <name type="synonym">Papilio apollo</name>
    <dbReference type="NCBI Taxonomy" id="110799"/>
    <lineage>
        <taxon>Eukaryota</taxon>
        <taxon>Metazoa</taxon>
        <taxon>Ecdysozoa</taxon>
        <taxon>Arthropoda</taxon>
        <taxon>Hexapoda</taxon>
        <taxon>Insecta</taxon>
        <taxon>Pterygota</taxon>
        <taxon>Neoptera</taxon>
        <taxon>Endopterygota</taxon>
        <taxon>Lepidoptera</taxon>
        <taxon>Glossata</taxon>
        <taxon>Ditrysia</taxon>
        <taxon>Papilionoidea</taxon>
        <taxon>Papilionidae</taxon>
        <taxon>Parnassiinae</taxon>
        <taxon>Parnassini</taxon>
        <taxon>Parnassius</taxon>
        <taxon>Parnassius</taxon>
    </lineage>
</organism>
<protein>
    <submittedName>
        <fullName evidence="2">(apollo) hypothetical protein</fullName>
    </submittedName>
</protein>
<accession>A0A8S3W7M6</accession>
<proteinExistence type="predicted"/>
<sequence length="339" mass="39422">MESVTEPRPFPASRQAFRSLKSPRNWSDKVTNYTIPTFNGEMTPTKTYTHRSQPIDYFQDMFSEQLILSISYNTNLYALHATDWTETNGAEISAFIGIVVMMGLSPQSDFELYWSTDPFFKNDEISKVMPLRRFKKILQYLHVNDNTTAAKYGEPNFDRLHKIRPMLTVLNQSFQENCVQSQKQCIDESMVKFKGRSVMKQYMPQKPIKRGYKIWARCDSHSGYLHEFDIYVGKDHSAPAPEEGLAYNVVTKICRNVPADTLITFDNFYTSVPLVQALYDRIIYSTGTIRSDRKGLSEEERNKRTRPKLKIGEFTFKHSNPLSYVKMDEYKRCPGIDYC</sequence>
<dbReference type="Proteomes" id="UP000691718">
    <property type="component" value="Unassembled WGS sequence"/>
</dbReference>
<dbReference type="PANTHER" id="PTHR46599:SF3">
    <property type="entry name" value="PIGGYBAC TRANSPOSABLE ELEMENT-DERIVED PROTEIN 4"/>
    <property type="match status" value="1"/>
</dbReference>
<reference evidence="2" key="1">
    <citation type="submission" date="2021-04" db="EMBL/GenBank/DDBJ databases">
        <authorList>
            <person name="Tunstrom K."/>
        </authorList>
    </citation>
    <scope>NUCLEOTIDE SEQUENCE</scope>
</reference>
<dbReference type="EMBL" id="CAJQZP010000191">
    <property type="protein sequence ID" value="CAG4944518.1"/>
    <property type="molecule type" value="Genomic_DNA"/>
</dbReference>
<name>A0A8S3W7M6_PARAO</name>